<proteinExistence type="predicted"/>
<reference evidence="1 2" key="1">
    <citation type="submission" date="2015-06" db="EMBL/GenBank/DDBJ databases">
        <authorList>
            <person name="Ju K.-S."/>
            <person name="Doroghazi J.R."/>
            <person name="Metcalf W.W."/>
        </authorList>
    </citation>
    <scope>NUCLEOTIDE SEQUENCE [LARGE SCALE GENOMIC DNA]</scope>
    <source>
        <strain evidence="1 2">NRRL 3414</strain>
    </source>
</reference>
<organism evidence="1 2">
    <name type="scientific">Streptomyces viridochromogenes</name>
    <dbReference type="NCBI Taxonomy" id="1938"/>
    <lineage>
        <taxon>Bacteria</taxon>
        <taxon>Bacillati</taxon>
        <taxon>Actinomycetota</taxon>
        <taxon>Actinomycetes</taxon>
        <taxon>Kitasatosporales</taxon>
        <taxon>Streptomycetaceae</taxon>
        <taxon>Streptomyces</taxon>
    </lineage>
</organism>
<name>A0A0J7ZPY9_STRVR</name>
<dbReference type="AlphaFoldDB" id="A0A0J7ZPY9"/>
<accession>A0A0J7ZPY9</accession>
<evidence type="ECO:0000313" key="1">
    <source>
        <dbReference type="EMBL" id="KMS77457.1"/>
    </source>
</evidence>
<dbReference type="Proteomes" id="UP000037432">
    <property type="component" value="Unassembled WGS sequence"/>
</dbReference>
<protein>
    <submittedName>
        <fullName evidence="1">Uncharacterized protein</fullName>
    </submittedName>
</protein>
<evidence type="ECO:0000313" key="2">
    <source>
        <dbReference type="Proteomes" id="UP000037432"/>
    </source>
</evidence>
<gene>
    <name evidence="1" type="ORF">ACM01_01580</name>
</gene>
<sequence>MLVTTTPAAAAGAISKGTWRAYGNTNPITASSSTWKCDSSNEIYPAVVAQVCAIRSPSGDYVQGAVIVRNNRSTLYSLRAKMNLENEDIVVGRWACESSGVGANSWSVCFGESVRWGLVNSAGWINDEFIGASPWI</sequence>
<comment type="caution">
    <text evidence="1">The sequence shown here is derived from an EMBL/GenBank/DDBJ whole genome shotgun (WGS) entry which is preliminary data.</text>
</comment>
<dbReference type="PATRIC" id="fig|1938.3.peg.3351"/>
<dbReference type="EMBL" id="LFNT01000001">
    <property type="protein sequence ID" value="KMS77457.1"/>
    <property type="molecule type" value="Genomic_DNA"/>
</dbReference>